<reference evidence="2 3" key="1">
    <citation type="journal article" date="2020" name="Microorganisms">
        <title>Osmotic Adaptation and Compatible Solute Biosynthesis of Phototrophic Bacteria as Revealed from Genome Analyses.</title>
        <authorList>
            <person name="Imhoff J.F."/>
            <person name="Rahn T."/>
            <person name="Kunzel S."/>
            <person name="Keller A."/>
            <person name="Neulinger S.C."/>
        </authorList>
    </citation>
    <scope>NUCLEOTIDE SEQUENCE [LARGE SCALE GENOMIC DNA]</scope>
    <source>
        <strain evidence="2 3">DSM 9895</strain>
    </source>
</reference>
<evidence type="ECO:0000313" key="3">
    <source>
        <dbReference type="Proteomes" id="UP001296873"/>
    </source>
</evidence>
<evidence type="ECO:0000313" key="2">
    <source>
        <dbReference type="EMBL" id="MBK1670011.1"/>
    </source>
</evidence>
<feature type="transmembrane region" description="Helical" evidence="1">
    <location>
        <begin position="462"/>
        <end position="485"/>
    </location>
</feature>
<dbReference type="InterPro" id="IPR001036">
    <property type="entry name" value="Acrflvin-R"/>
</dbReference>
<gene>
    <name evidence="2" type="ORF">CKO28_18410</name>
</gene>
<keyword evidence="3" id="KW-1185">Reference proteome</keyword>
<feature type="transmembrane region" description="Helical" evidence="1">
    <location>
        <begin position="880"/>
        <end position="900"/>
    </location>
</feature>
<name>A0ABS1DJ32_9PROT</name>
<evidence type="ECO:0000256" key="1">
    <source>
        <dbReference type="SAM" id="Phobius"/>
    </source>
</evidence>
<protein>
    <submittedName>
        <fullName evidence="2">Multidrug efflux protein</fullName>
    </submittedName>
</protein>
<comment type="caution">
    <text evidence="2">The sequence shown here is derived from an EMBL/GenBank/DDBJ whole genome shotgun (WGS) entry which is preliminary data.</text>
</comment>
<organism evidence="2 3">
    <name type="scientific">Rhodovibrio sodomensis</name>
    <dbReference type="NCBI Taxonomy" id="1088"/>
    <lineage>
        <taxon>Bacteria</taxon>
        <taxon>Pseudomonadati</taxon>
        <taxon>Pseudomonadota</taxon>
        <taxon>Alphaproteobacteria</taxon>
        <taxon>Rhodospirillales</taxon>
        <taxon>Rhodovibrionaceae</taxon>
        <taxon>Rhodovibrio</taxon>
    </lineage>
</organism>
<dbReference type="Gene3D" id="3.30.2090.10">
    <property type="entry name" value="Multidrug efflux transporter AcrB TolC docking domain, DN and DC subdomains"/>
    <property type="match status" value="2"/>
</dbReference>
<dbReference type="PRINTS" id="PR00702">
    <property type="entry name" value="ACRIFLAVINRP"/>
</dbReference>
<sequence length="1026" mass="110131">MRFTDIFIKRPVLATVVSLLILALGLRALALLNVREYPETQNATVTVTTAYPGASAQLIKGFITTRIERAISSASGIDYITSTSIQGVSTVQARLRLNYDPNEALTQISAQIDKVRSDLPERAQDPAIKLSVGQTTAAMYMAFSSGEMEGNQITDYLRREVQPKLEAVPGIEAANVLGGRTFAMRIWLQPDQMAALDVTPADVRRVLAENNYLAGVGNTKGPMIRVSLTADTNVSDPEQFRQLVVKERNGTVVRLSDIANVQLGATNYDSGAQYDGKTATFIGLNVQPGANPLTVIGEVKDRFPEIKQAFPASLQGAIAYDSTVYIQDSINEVVKTLAEAIAIVVVVIFLFLGSIRTVAIPVIAIPLSLIGAFFMMWTMGFSLNLLTLLAMVLAIGLVVDDAIIVTENIHRHVEEGLKPFDAAIKGARELATPVLAMTGTLAAVFAPIGFMGGLTGALFKEFVFALAGAVVISGIVALTLSPMLCSKILRPHIGKQGLVHGLDVAFNKLKQGYEKVLHVALNARVLIVLFGFGVLVGCYYMYTNLPSKLAPKEDQGIIIAQSTGAPNASIGQFRMWTDQIVPIFNRFEATDHIFQLNGLSGGTSAAPSNTGIAGLNMKPWTEREITAMELKPKVQAALAEIPGIRSAAFLPPPLPGSGGGLPVQFVIGSIQDPAQIYEFSQALTGIALQSPLFAFAQSDLKFDRPSVNVEIDRTKARAMGIDMAELGQTLAGMLGSNYVNRFALQGRSYKVIPQAEREARINPQQLLDYQVRTGSGELVPLSTVVSLSEQPRPRKLKRFQQLNAATISAIPAPGVSMGEALSFLRAEAEAILPSSYTIGYKGASRQYVQEGQSLVYTFGFALLTIYLVLAAQFESFRDPLIMLVSVPMSVGGALLAMTWAGVSLNIYTQIGMVTLIGLIAKHGILIVEFANQLQVAGYSKREAIEEAAGVRLRPILMTTAATVMGVVPLIYAVGPGAVSRFQMGLVIASGIGIGTIFTLFVVPAFYTYLARRHEAEPSSADAVPAE</sequence>
<feature type="transmembrane region" description="Helical" evidence="1">
    <location>
        <begin position="985"/>
        <end position="1009"/>
    </location>
</feature>
<accession>A0ABS1DJ32</accession>
<dbReference type="Gene3D" id="3.30.70.1430">
    <property type="entry name" value="Multidrug efflux transporter AcrB pore domain"/>
    <property type="match status" value="2"/>
</dbReference>
<dbReference type="EMBL" id="NRRL01000071">
    <property type="protein sequence ID" value="MBK1670011.1"/>
    <property type="molecule type" value="Genomic_DNA"/>
</dbReference>
<dbReference type="Gene3D" id="3.30.70.1320">
    <property type="entry name" value="Multidrug efflux transporter AcrB pore domain like"/>
    <property type="match status" value="1"/>
</dbReference>
<feature type="transmembrane region" description="Helical" evidence="1">
    <location>
        <begin position="952"/>
        <end position="973"/>
    </location>
</feature>
<dbReference type="RefSeq" id="WP_200342353.1">
    <property type="nucleotide sequence ID" value="NZ_NRRL01000071.1"/>
</dbReference>
<dbReference type="SUPFAM" id="SSF82714">
    <property type="entry name" value="Multidrug efflux transporter AcrB TolC docking domain, DN and DC subdomains"/>
    <property type="match status" value="2"/>
</dbReference>
<dbReference type="Pfam" id="PF00873">
    <property type="entry name" value="ACR_tran"/>
    <property type="match status" value="1"/>
</dbReference>
<keyword evidence="1" id="KW-1133">Transmembrane helix</keyword>
<dbReference type="PANTHER" id="PTHR32063:SF14">
    <property type="entry name" value="BLL4319 PROTEIN"/>
    <property type="match status" value="1"/>
</dbReference>
<feature type="transmembrane region" description="Helical" evidence="1">
    <location>
        <begin position="385"/>
        <end position="409"/>
    </location>
</feature>
<dbReference type="Proteomes" id="UP001296873">
    <property type="component" value="Unassembled WGS sequence"/>
</dbReference>
<keyword evidence="1" id="KW-0812">Transmembrane</keyword>
<feature type="transmembrane region" description="Helical" evidence="1">
    <location>
        <begin position="430"/>
        <end position="450"/>
    </location>
</feature>
<dbReference type="SUPFAM" id="SSF82693">
    <property type="entry name" value="Multidrug efflux transporter AcrB pore domain, PN1, PN2, PC1 and PC2 subdomains"/>
    <property type="match status" value="3"/>
</dbReference>
<feature type="transmembrane region" description="Helical" evidence="1">
    <location>
        <begin position="516"/>
        <end position="542"/>
    </location>
</feature>
<dbReference type="Gene3D" id="1.20.1640.10">
    <property type="entry name" value="Multidrug efflux transporter AcrB transmembrane domain"/>
    <property type="match status" value="2"/>
</dbReference>
<dbReference type="PANTHER" id="PTHR32063">
    <property type="match status" value="1"/>
</dbReference>
<feature type="transmembrane region" description="Helical" evidence="1">
    <location>
        <begin position="906"/>
        <end position="931"/>
    </location>
</feature>
<proteinExistence type="predicted"/>
<dbReference type="SUPFAM" id="SSF82866">
    <property type="entry name" value="Multidrug efflux transporter AcrB transmembrane domain"/>
    <property type="match status" value="2"/>
</dbReference>
<dbReference type="Gene3D" id="3.30.70.1440">
    <property type="entry name" value="Multidrug efflux transporter AcrB pore domain"/>
    <property type="match status" value="1"/>
</dbReference>
<keyword evidence="1" id="KW-0472">Membrane</keyword>
<dbReference type="InterPro" id="IPR027463">
    <property type="entry name" value="AcrB_DN_DC_subdom"/>
</dbReference>
<feature type="transmembrane region" description="Helical" evidence="1">
    <location>
        <begin position="854"/>
        <end position="873"/>
    </location>
</feature>